<dbReference type="RefSeq" id="YP_010760950.1">
    <property type="nucleotide sequence ID" value="NC_073589.1"/>
</dbReference>
<reference evidence="1 2" key="1">
    <citation type="submission" date="2018-09" db="EMBL/GenBank/DDBJ databases">
        <authorList>
            <person name="Rimple P.A."/>
            <person name="Stoner T.H."/>
            <person name="Garlena R.A."/>
            <person name="Russell D.A."/>
            <person name="Pope W.H."/>
            <person name="Jacobs-Sera D."/>
            <person name="Hatfull G.F."/>
        </authorList>
    </citation>
    <scope>NUCLEOTIDE SEQUENCE [LARGE SCALE GENOMIC DNA]</scope>
</reference>
<protein>
    <submittedName>
        <fullName evidence="1">Uncharacterized protein</fullName>
    </submittedName>
</protein>
<dbReference type="GeneID" id="80034051"/>
<proteinExistence type="predicted"/>
<sequence>MSNFVCADCDYSTPEFKEGVSHATTFGHELVRAVDEEGTTMTISVVYEDEDEWGDQ</sequence>
<evidence type="ECO:0000313" key="1">
    <source>
        <dbReference type="EMBL" id="AYN59045.1"/>
    </source>
</evidence>
<keyword evidence="2" id="KW-1185">Reference proteome</keyword>
<name>A0A3G2KJ45_9CAUD</name>
<accession>A0A3G2KJ45</accession>
<gene>
    <name evidence="1" type="primary">55</name>
    <name evidence="1" type="ORF">PBI_RYAN_55</name>
</gene>
<evidence type="ECO:0000313" key="2">
    <source>
        <dbReference type="Proteomes" id="UP000280567"/>
    </source>
</evidence>
<dbReference type="Proteomes" id="UP000280567">
    <property type="component" value="Segment"/>
</dbReference>
<dbReference type="EMBL" id="MH834627">
    <property type="protein sequence ID" value="AYN59045.1"/>
    <property type="molecule type" value="Genomic_DNA"/>
</dbReference>
<organism evidence="1 2">
    <name type="scientific">Arthrobacter phage Ryan</name>
    <dbReference type="NCBI Taxonomy" id="2419968"/>
    <lineage>
        <taxon>Viruses</taxon>
        <taxon>Duplodnaviria</taxon>
        <taxon>Heunggongvirae</taxon>
        <taxon>Uroviricota</taxon>
        <taxon>Caudoviricetes</taxon>
        <taxon>Daemsvirinae</taxon>
        <taxon>Nanditavirus</taxon>
        <taxon>Nanditavirus ryan</taxon>
    </lineage>
</organism>
<dbReference type="KEGG" id="vg:80034051"/>